<organism evidence="1 2">
    <name type="scientific">Nonlabens marinus S1-08</name>
    <dbReference type="NCBI Taxonomy" id="1454201"/>
    <lineage>
        <taxon>Bacteria</taxon>
        <taxon>Pseudomonadati</taxon>
        <taxon>Bacteroidota</taxon>
        <taxon>Flavobacteriia</taxon>
        <taxon>Flavobacteriales</taxon>
        <taxon>Flavobacteriaceae</taxon>
        <taxon>Nonlabens</taxon>
    </lineage>
</organism>
<dbReference type="STRING" id="1454201.NMS_0826"/>
<name>W8VQ40_9FLAO</name>
<gene>
    <name evidence="1" type="ORF">NMS_0826</name>
</gene>
<dbReference type="Pfam" id="PF19852">
    <property type="entry name" value="DUF6327"/>
    <property type="match status" value="1"/>
</dbReference>
<accession>W8VQ40</accession>
<dbReference type="KEGG" id="nmf:NMS_0826"/>
<protein>
    <submittedName>
        <fullName evidence="1">Uncharacterized protein</fullName>
    </submittedName>
</protein>
<sequence length="49" mass="5566">MKLERQIDFEKMKLDVADVKRSLSPSRMVSKAWNSATDSVLRSAQKILG</sequence>
<dbReference type="InterPro" id="IPR046290">
    <property type="entry name" value="DUF6327"/>
</dbReference>
<dbReference type="AlphaFoldDB" id="W8VQ40"/>
<dbReference type="EMBL" id="AP014548">
    <property type="protein sequence ID" value="BAO54835.1"/>
    <property type="molecule type" value="Genomic_DNA"/>
</dbReference>
<keyword evidence="2" id="KW-1185">Reference proteome</keyword>
<dbReference type="Proteomes" id="UP000031760">
    <property type="component" value="Chromosome"/>
</dbReference>
<dbReference type="HOGENOM" id="CLU_3138341_0_0_10"/>
<proteinExistence type="predicted"/>
<evidence type="ECO:0000313" key="1">
    <source>
        <dbReference type="EMBL" id="BAO54835.1"/>
    </source>
</evidence>
<evidence type="ECO:0000313" key="2">
    <source>
        <dbReference type="Proteomes" id="UP000031760"/>
    </source>
</evidence>
<reference evidence="1 2" key="1">
    <citation type="journal article" date="2014" name="Proc. Natl. Acad. Sci. U.S.A.">
        <title>Functional characterization of flavobacteria rhodopsins reveals a unique class of light-driven chloride pump in bacteria.</title>
        <authorList>
            <person name="Yoshizawa S."/>
            <person name="Kumagai Y."/>
            <person name="Kim H."/>
            <person name="Ogura Y."/>
            <person name="Hayashi T."/>
            <person name="Iwasaki W."/>
            <person name="DeLong E.F."/>
            <person name="Kogure K."/>
        </authorList>
    </citation>
    <scope>NUCLEOTIDE SEQUENCE [LARGE SCALE GENOMIC DNA]</scope>
    <source>
        <strain evidence="1 2">S1-08</strain>
    </source>
</reference>